<name>A0A4U9XMQ5_9STRE</name>
<dbReference type="Proteomes" id="UP000304914">
    <property type="component" value="Chromosome"/>
</dbReference>
<gene>
    <name evidence="1" type="ORF">NCTC5385_00363</name>
</gene>
<evidence type="ECO:0000313" key="1">
    <source>
        <dbReference type="EMBL" id="VTS14376.1"/>
    </source>
</evidence>
<reference evidence="1 2" key="1">
    <citation type="submission" date="2019-05" db="EMBL/GenBank/DDBJ databases">
        <authorList>
            <consortium name="Pathogen Informatics"/>
        </authorList>
    </citation>
    <scope>NUCLEOTIDE SEQUENCE [LARGE SCALE GENOMIC DNA]</scope>
    <source>
        <strain evidence="1 2">NCTC5385</strain>
    </source>
</reference>
<protein>
    <submittedName>
        <fullName evidence="1">Uncharacterized protein</fullName>
    </submittedName>
</protein>
<dbReference type="EMBL" id="LR594035">
    <property type="protein sequence ID" value="VTS14376.1"/>
    <property type="molecule type" value="Genomic_DNA"/>
</dbReference>
<dbReference type="AlphaFoldDB" id="A0A4U9XMQ5"/>
<evidence type="ECO:0000313" key="2">
    <source>
        <dbReference type="Proteomes" id="UP000304914"/>
    </source>
</evidence>
<organism evidence="1 2">
    <name type="scientific">Streptococcus pseudoporcinus</name>
    <dbReference type="NCBI Taxonomy" id="361101"/>
    <lineage>
        <taxon>Bacteria</taxon>
        <taxon>Bacillati</taxon>
        <taxon>Bacillota</taxon>
        <taxon>Bacilli</taxon>
        <taxon>Lactobacillales</taxon>
        <taxon>Streptococcaceae</taxon>
        <taxon>Streptococcus</taxon>
    </lineage>
</organism>
<proteinExistence type="predicted"/>
<sequence length="39" mass="4244">MMSKVTDFIQNQISEGLYPGGEFSPFSAGEMARVLPGNH</sequence>
<accession>A0A4U9XMQ5</accession>